<proteinExistence type="predicted"/>
<protein>
    <recommendedName>
        <fullName evidence="2">Pyridoxamine 5'-phosphate oxidase N-terminal domain-containing protein</fullName>
    </recommendedName>
</protein>
<accession>A0A1F5KGU9</accession>
<dbReference type="InterPro" id="IPR012349">
    <property type="entry name" value="Split_barrel_FMN-bd"/>
</dbReference>
<dbReference type="InterPro" id="IPR052019">
    <property type="entry name" value="F420H2_bilvrd_red/Heme_oxyg"/>
</dbReference>
<dbReference type="GO" id="GO:0005829">
    <property type="term" value="C:cytosol"/>
    <property type="evidence" value="ECO:0007669"/>
    <property type="project" value="TreeGrafter"/>
</dbReference>
<evidence type="ECO:0000256" key="1">
    <source>
        <dbReference type="ARBA" id="ARBA00023002"/>
    </source>
</evidence>
<dbReference type="SUPFAM" id="SSF50475">
    <property type="entry name" value="FMN-binding split barrel"/>
    <property type="match status" value="1"/>
</dbReference>
<dbReference type="Gene3D" id="2.30.110.10">
    <property type="entry name" value="Electron Transport, Fmn-binding Protein, Chain A"/>
    <property type="match status" value="1"/>
</dbReference>
<dbReference type="Proteomes" id="UP000177328">
    <property type="component" value="Unassembled WGS sequence"/>
</dbReference>
<reference evidence="3 4" key="1">
    <citation type="journal article" date="2016" name="Nat. Commun.">
        <title>Thousands of microbial genomes shed light on interconnected biogeochemical processes in an aquifer system.</title>
        <authorList>
            <person name="Anantharaman K."/>
            <person name="Brown C.T."/>
            <person name="Hug L.A."/>
            <person name="Sharon I."/>
            <person name="Castelle C.J."/>
            <person name="Probst A.J."/>
            <person name="Thomas B.C."/>
            <person name="Singh A."/>
            <person name="Wilkins M.J."/>
            <person name="Karaoz U."/>
            <person name="Brodie E.L."/>
            <person name="Williams K.H."/>
            <person name="Hubbard S.S."/>
            <person name="Banfield J.F."/>
        </authorList>
    </citation>
    <scope>NUCLEOTIDE SEQUENCE [LARGE SCALE GENOMIC DNA]</scope>
</reference>
<dbReference type="Pfam" id="PF01243">
    <property type="entry name" value="PNPOx_N"/>
    <property type="match status" value="1"/>
</dbReference>
<name>A0A1F5KGU9_9BACT</name>
<dbReference type="InterPro" id="IPR011576">
    <property type="entry name" value="Pyridox_Oxase_N"/>
</dbReference>
<evidence type="ECO:0000313" key="4">
    <source>
        <dbReference type="Proteomes" id="UP000177328"/>
    </source>
</evidence>
<evidence type="ECO:0000259" key="2">
    <source>
        <dbReference type="Pfam" id="PF01243"/>
    </source>
</evidence>
<feature type="domain" description="Pyridoxamine 5'-phosphate oxidase N-terminal" evidence="2">
    <location>
        <begin position="7"/>
        <end position="130"/>
    </location>
</feature>
<evidence type="ECO:0000313" key="3">
    <source>
        <dbReference type="EMBL" id="OGE40079.1"/>
    </source>
</evidence>
<organism evidence="3 4">
    <name type="scientific">Candidatus Daviesbacteria bacterium RIFCSPHIGHO2_02_FULL_43_12</name>
    <dbReference type="NCBI Taxonomy" id="1797776"/>
    <lineage>
        <taxon>Bacteria</taxon>
        <taxon>Candidatus Daviesiibacteriota</taxon>
    </lineage>
</organism>
<dbReference type="AlphaFoldDB" id="A0A1F5KGU9"/>
<dbReference type="PANTHER" id="PTHR35176:SF6">
    <property type="entry name" value="HEME OXYGENASE HI_0854-RELATED"/>
    <property type="match status" value="1"/>
</dbReference>
<dbReference type="GO" id="GO:0070967">
    <property type="term" value="F:coenzyme F420 binding"/>
    <property type="evidence" value="ECO:0007669"/>
    <property type="project" value="TreeGrafter"/>
</dbReference>
<comment type="caution">
    <text evidence="3">The sequence shown here is derived from an EMBL/GenBank/DDBJ whole genome shotgun (WGS) entry which is preliminary data.</text>
</comment>
<keyword evidence="1" id="KW-0560">Oxidoreductase</keyword>
<dbReference type="EMBL" id="MFDD01000014">
    <property type="protein sequence ID" value="OGE40079.1"/>
    <property type="molecule type" value="Genomic_DNA"/>
</dbReference>
<sequence>MNDQAVKHKILAFLKEHTLCVISTIHADGHGPESAVVAFVETDNLEIVFGTSNISRKYKNIQADNRVALVIGWSSETGTIQYEGQASELSKEESEKYALLQIAKNPSSASFKDREDQRYFIVKPSWIRFMDFGSKPPQTYELNF</sequence>
<dbReference type="GO" id="GO:0016627">
    <property type="term" value="F:oxidoreductase activity, acting on the CH-CH group of donors"/>
    <property type="evidence" value="ECO:0007669"/>
    <property type="project" value="TreeGrafter"/>
</dbReference>
<dbReference type="PANTHER" id="PTHR35176">
    <property type="entry name" value="HEME OXYGENASE HI_0854-RELATED"/>
    <property type="match status" value="1"/>
</dbReference>
<gene>
    <name evidence="3" type="ORF">A3D25_04725</name>
</gene>